<evidence type="ECO:0000313" key="3">
    <source>
        <dbReference type="Proteomes" id="UP001279553"/>
    </source>
</evidence>
<dbReference type="Pfam" id="PF01476">
    <property type="entry name" value="LysM"/>
    <property type="match status" value="1"/>
</dbReference>
<proteinExistence type="predicted"/>
<dbReference type="CDD" id="cd00118">
    <property type="entry name" value="LysM"/>
    <property type="match status" value="1"/>
</dbReference>
<comment type="caution">
    <text evidence="2">The sequence shown here is derived from an EMBL/GenBank/DDBJ whole genome shotgun (WGS) entry which is preliminary data.</text>
</comment>
<keyword evidence="3" id="KW-1185">Reference proteome</keyword>
<gene>
    <name evidence="2" type="ORF">SIL87_08990</name>
</gene>
<dbReference type="EMBL" id="JAWXYB010000018">
    <property type="protein sequence ID" value="MDX5930897.1"/>
    <property type="molecule type" value="Genomic_DNA"/>
</dbReference>
<protein>
    <submittedName>
        <fullName evidence="2">LysM domain-containing protein</fullName>
    </submittedName>
</protein>
<dbReference type="SMART" id="SM00257">
    <property type="entry name" value="LysM"/>
    <property type="match status" value="1"/>
</dbReference>
<dbReference type="RefSeq" id="WP_319613823.1">
    <property type="nucleotide sequence ID" value="NZ_JAWXYB010000018.1"/>
</dbReference>
<organism evidence="2 3">
    <name type="scientific">Acidiphilium acidophilum</name>
    <name type="common">Thiobacillus acidophilus</name>
    <dbReference type="NCBI Taxonomy" id="76588"/>
    <lineage>
        <taxon>Bacteria</taxon>
        <taxon>Pseudomonadati</taxon>
        <taxon>Pseudomonadota</taxon>
        <taxon>Alphaproteobacteria</taxon>
        <taxon>Acetobacterales</taxon>
        <taxon>Acidocellaceae</taxon>
        <taxon>Acidiphilium</taxon>
    </lineage>
</organism>
<dbReference type="Gene3D" id="3.10.350.10">
    <property type="entry name" value="LysM domain"/>
    <property type="match status" value="1"/>
</dbReference>
<dbReference type="PANTHER" id="PTHR34700:SF4">
    <property type="entry name" value="PHAGE-LIKE ELEMENT PBSX PROTEIN XKDP"/>
    <property type="match status" value="1"/>
</dbReference>
<name>A0AAW9DS57_ACIAO</name>
<dbReference type="InterPro" id="IPR018392">
    <property type="entry name" value="LysM"/>
</dbReference>
<sequence>MEKYEIYTVRQGDCLWDIAGAYYGHPVLWPSLYSLNNWAAAHHVDRIRPIVNPNLIYPGERLLLKPLPVHRLKPLLDDPRLIAMVPRTEPAPPRGSLAGMSIVNPAKKLGFKPFFALSYDFGDVDVGTYEAAGFTAEISYGGSITLQPDKDAALVTLSNTGVELDYERAARTVVGQLVGGAKVRYDPAAAKAGGGRRNPLGFSCALTRVGHGGVPDFTVEIDGDAVTCTLTFYPVHGNYHGYVFYSSDFRVTAKVTKNEASSKNGGSRGSGQNLKIVQNLMHAPRHHLPIITGKTNSLSINQNYIQSPDQLFAKAKTLPISSIGMFSFIFFTGLPNLSSSVMKTIIHDDREFGQYIERSLRQKPRHQTTSFPIAPPIWEFLPG</sequence>
<evidence type="ECO:0000313" key="2">
    <source>
        <dbReference type="EMBL" id="MDX5930897.1"/>
    </source>
</evidence>
<dbReference type="PANTHER" id="PTHR34700">
    <property type="entry name" value="POTASSIUM BINDING PROTEIN KBP"/>
    <property type="match status" value="1"/>
</dbReference>
<accession>A0AAW9DS57</accession>
<reference evidence="2 3" key="1">
    <citation type="submission" date="2023-11" db="EMBL/GenBank/DDBJ databases">
        <title>MicrobeMod: A computational toolkit for identifying prokaryotic methylation and restriction-modification with nanopore sequencing.</title>
        <authorList>
            <person name="Crits-Christoph A."/>
            <person name="Kang S.C."/>
            <person name="Lee H."/>
            <person name="Ostrov N."/>
        </authorList>
    </citation>
    <scope>NUCLEOTIDE SEQUENCE [LARGE SCALE GENOMIC DNA]</scope>
    <source>
        <strain evidence="2 3">DSMZ 700</strain>
    </source>
</reference>
<dbReference type="Proteomes" id="UP001279553">
    <property type="component" value="Unassembled WGS sequence"/>
</dbReference>
<feature type="domain" description="LysM" evidence="1">
    <location>
        <begin position="5"/>
        <end position="64"/>
    </location>
</feature>
<dbReference type="InterPro" id="IPR036779">
    <property type="entry name" value="LysM_dom_sf"/>
</dbReference>
<evidence type="ECO:0000259" key="1">
    <source>
        <dbReference type="PROSITE" id="PS51782"/>
    </source>
</evidence>
<dbReference type="InterPro" id="IPR052196">
    <property type="entry name" value="Bact_Kbp"/>
</dbReference>
<dbReference type="AlphaFoldDB" id="A0AAW9DS57"/>
<dbReference type="PROSITE" id="PS51782">
    <property type="entry name" value="LYSM"/>
    <property type="match status" value="1"/>
</dbReference>